<evidence type="ECO:0000313" key="2">
    <source>
        <dbReference type="WBParaSite" id="Gr19_v10_g1726.t1"/>
    </source>
</evidence>
<dbReference type="AlphaFoldDB" id="A0A914HIN6"/>
<evidence type="ECO:0000313" key="1">
    <source>
        <dbReference type="Proteomes" id="UP000887572"/>
    </source>
</evidence>
<dbReference type="WBParaSite" id="Gr19_v10_g1726.t1">
    <property type="protein sequence ID" value="Gr19_v10_g1726.t1"/>
    <property type="gene ID" value="Gr19_v10_g1726"/>
</dbReference>
<reference evidence="2" key="1">
    <citation type="submission" date="2022-11" db="UniProtKB">
        <authorList>
            <consortium name="WormBaseParasite"/>
        </authorList>
    </citation>
    <scope>IDENTIFICATION</scope>
</reference>
<proteinExistence type="predicted"/>
<keyword evidence="1" id="KW-1185">Reference proteome</keyword>
<dbReference type="Proteomes" id="UP000887572">
    <property type="component" value="Unplaced"/>
</dbReference>
<sequence>MILSTLRHFRSKGSEALSNSNLPAVPHIQMQKKGFIKLIISSFNFYYSDAPDGCPTVASEAIDDLSVPLVGSERLKRLWRGQKIIHKEEGEWDAPVAQLEELPTDWVEDVGSSPTQG</sequence>
<protein>
    <submittedName>
        <fullName evidence="2">Uncharacterized protein</fullName>
    </submittedName>
</protein>
<name>A0A914HIN6_GLORO</name>
<organism evidence="1 2">
    <name type="scientific">Globodera rostochiensis</name>
    <name type="common">Golden nematode worm</name>
    <name type="synonym">Heterodera rostochiensis</name>
    <dbReference type="NCBI Taxonomy" id="31243"/>
    <lineage>
        <taxon>Eukaryota</taxon>
        <taxon>Metazoa</taxon>
        <taxon>Ecdysozoa</taxon>
        <taxon>Nematoda</taxon>
        <taxon>Chromadorea</taxon>
        <taxon>Rhabditida</taxon>
        <taxon>Tylenchina</taxon>
        <taxon>Tylenchomorpha</taxon>
        <taxon>Tylenchoidea</taxon>
        <taxon>Heteroderidae</taxon>
        <taxon>Heteroderinae</taxon>
        <taxon>Globodera</taxon>
    </lineage>
</organism>
<accession>A0A914HIN6</accession>